<name>A0AAU6S7K5_9MICO</name>
<dbReference type="RefSeq" id="WP_349427480.1">
    <property type="nucleotide sequence ID" value="NZ_CP151632.1"/>
</dbReference>
<organism evidence="1">
    <name type="scientific">Microbacterium sp. LWS13-1.2</name>
    <dbReference type="NCBI Taxonomy" id="3135264"/>
    <lineage>
        <taxon>Bacteria</taxon>
        <taxon>Bacillati</taxon>
        <taxon>Actinomycetota</taxon>
        <taxon>Actinomycetes</taxon>
        <taxon>Micrococcales</taxon>
        <taxon>Microbacteriaceae</taxon>
        <taxon>Microbacterium</taxon>
    </lineage>
</organism>
<reference evidence="1" key="1">
    <citation type="submission" date="2024-04" db="EMBL/GenBank/DDBJ databases">
        <authorList>
            <person name="Roder T."/>
            <person name="Oberhansli S."/>
            <person name="Kreuzer M."/>
        </authorList>
    </citation>
    <scope>NUCLEOTIDE SEQUENCE</scope>
    <source>
        <strain evidence="1">LWS13-1.2</strain>
    </source>
</reference>
<evidence type="ECO:0000313" key="1">
    <source>
        <dbReference type="EMBL" id="WZO32873.1"/>
    </source>
</evidence>
<dbReference type="AlphaFoldDB" id="A0AAU6S7K5"/>
<gene>
    <name evidence="1" type="ORF">MRBLWS13_000481</name>
</gene>
<protein>
    <submittedName>
        <fullName evidence="1">Uncharacterized protein</fullName>
    </submittedName>
</protein>
<dbReference type="EMBL" id="CP151632">
    <property type="protein sequence ID" value="WZO32873.1"/>
    <property type="molecule type" value="Genomic_DNA"/>
</dbReference>
<proteinExistence type="predicted"/>
<sequence length="123" mass="13120">MAEVPGVTPPGEGDAADTMTRIVELADSARRARQIADATGTAQTKARAQAAELAVLNILVKRLDITSVTPVYLSSMTAALAHVVQGIVSERPETRADVLAMMRQHTALVELADKLATRTQEQQ</sequence>
<accession>A0AAU6S7K5</accession>